<dbReference type="GO" id="GO:0008911">
    <property type="term" value="F:lactaldehyde dehydrogenase (NAD+) activity"/>
    <property type="evidence" value="ECO:0007669"/>
    <property type="project" value="TreeGrafter"/>
</dbReference>
<dbReference type="Gene3D" id="3.40.605.10">
    <property type="entry name" value="Aldehyde Dehydrogenase, Chain A, domain 1"/>
    <property type="match status" value="1"/>
</dbReference>
<comment type="catalytic activity">
    <reaction evidence="3">
        <text>(2S)-3-sulfolactaldehyde + NAD(+) + H2O = (2S)-3-sulfolactate + NADH + 2 H(+)</text>
        <dbReference type="Rhea" id="RHEA:47932"/>
        <dbReference type="ChEBI" id="CHEBI:15377"/>
        <dbReference type="ChEBI" id="CHEBI:15378"/>
        <dbReference type="ChEBI" id="CHEBI:57540"/>
        <dbReference type="ChEBI" id="CHEBI:57945"/>
        <dbReference type="ChEBI" id="CHEBI:61289"/>
        <dbReference type="ChEBI" id="CHEBI:90109"/>
        <dbReference type="EC" id="1.2.1.97"/>
    </reaction>
    <physiologicalReaction direction="left-to-right" evidence="3">
        <dbReference type="Rhea" id="RHEA:47933"/>
    </physiologicalReaction>
</comment>
<dbReference type="SUPFAM" id="SSF53720">
    <property type="entry name" value="ALDH-like"/>
    <property type="match status" value="1"/>
</dbReference>
<feature type="domain" description="Aldehyde dehydrogenase" evidence="7">
    <location>
        <begin position="16"/>
        <end position="473"/>
    </location>
</feature>
<dbReference type="FunFam" id="3.40.605.10:FF:000007">
    <property type="entry name" value="NAD/NADP-dependent betaine aldehyde dehydrogenase"/>
    <property type="match status" value="1"/>
</dbReference>
<evidence type="ECO:0000256" key="6">
    <source>
        <dbReference type="ARBA" id="ARBA00067277"/>
    </source>
</evidence>
<dbReference type="InterPro" id="IPR051020">
    <property type="entry name" value="ALDH-related_metabolic_enz"/>
</dbReference>
<dbReference type="Pfam" id="PF00171">
    <property type="entry name" value="Aldedh"/>
    <property type="match status" value="1"/>
</dbReference>
<dbReference type="InterPro" id="IPR016162">
    <property type="entry name" value="Ald_DH_N"/>
</dbReference>
<sequence>MMTAVKETRMLLGGEWVNRKETITVRDPQDNTIFTTVPKASVKDALYAIETAKEGAKISAKLSVFERMNIIHKAVQYIEDNKERYAQTIATEGSKTITEARAEVKRCMDTMRLSAEEARRMHGETIPFGQREGGDNRIGYYYHFPVGIVAAITPFNDPLNLVAHKVGPAIASGNAIIVKPASLTPVSAILLAEALDYAGLPRKVLQVITGNGGEIGDVLVTHPAVRLVSFTGGFETGEAIAKKAGLKKISMELGSNSPAIVLEDADVMDAVQSCVAGAFGAVGQNCLGVQRIYVKEAVYHAFVEQFVAEAKKYIVGDKRSDETMMGPLIHEKEAIRIEKLVDEAVALGATILTGGERDGAFYMPTVLENVPRGAQIIEEEVFGPVVSIFKIDSVEEAIELANDVNYGLQAGIFTKNIDIAFKAIHDLEVGGVIVNDSSDYRVDAMPFGGVKGSGIGREGVKFAMEDMTEKKVVQFKL</sequence>
<dbReference type="InterPro" id="IPR015590">
    <property type="entry name" value="Aldehyde_DH_dom"/>
</dbReference>
<dbReference type="Proteomes" id="UP000823937">
    <property type="component" value="Unassembled WGS sequence"/>
</dbReference>
<dbReference type="Gene3D" id="3.40.309.10">
    <property type="entry name" value="Aldehyde Dehydrogenase, Chain A, domain 2"/>
    <property type="match status" value="1"/>
</dbReference>
<evidence type="ECO:0000313" key="9">
    <source>
        <dbReference type="Proteomes" id="UP000823937"/>
    </source>
</evidence>
<reference evidence="8" key="1">
    <citation type="journal article" date="2021" name="PeerJ">
        <title>Extensive microbial diversity within the chicken gut microbiome revealed by metagenomics and culture.</title>
        <authorList>
            <person name="Gilroy R."/>
            <person name="Ravi A."/>
            <person name="Getino M."/>
            <person name="Pursley I."/>
            <person name="Horton D.L."/>
            <person name="Alikhan N.F."/>
            <person name="Baker D."/>
            <person name="Gharbi K."/>
            <person name="Hall N."/>
            <person name="Watson M."/>
            <person name="Adriaenssens E.M."/>
            <person name="Foster-Nyarko E."/>
            <person name="Jarju S."/>
            <person name="Secka A."/>
            <person name="Antonio M."/>
            <person name="Oren A."/>
            <person name="Chaudhuri R.R."/>
            <person name="La Ragione R."/>
            <person name="Hildebrand F."/>
            <person name="Pallen M.J."/>
        </authorList>
    </citation>
    <scope>NUCLEOTIDE SEQUENCE</scope>
    <source>
        <strain evidence="8">CHK169-2315</strain>
    </source>
</reference>
<protein>
    <recommendedName>
        <fullName evidence="6">3-sulfolactaldehyde dehydrogenase</fullName>
        <ecNumber evidence="5">1.2.1.97</ecNumber>
    </recommendedName>
</protein>
<dbReference type="PANTHER" id="PTHR42991:SF1">
    <property type="entry name" value="ALDEHYDE DEHYDROGENASE"/>
    <property type="match status" value="1"/>
</dbReference>
<dbReference type="AlphaFoldDB" id="A0A9D1TJT7"/>
<evidence type="ECO:0000256" key="5">
    <source>
        <dbReference type="ARBA" id="ARBA00066984"/>
    </source>
</evidence>
<evidence type="ECO:0000259" key="7">
    <source>
        <dbReference type="Pfam" id="PF00171"/>
    </source>
</evidence>
<dbReference type="EC" id="1.2.1.97" evidence="5"/>
<evidence type="ECO:0000256" key="2">
    <source>
        <dbReference type="ARBA" id="ARBA00023002"/>
    </source>
</evidence>
<dbReference type="FunFam" id="3.40.309.10:FF:000009">
    <property type="entry name" value="Aldehyde dehydrogenase A"/>
    <property type="match status" value="1"/>
</dbReference>
<dbReference type="CDD" id="cd07149">
    <property type="entry name" value="ALDH_y4uC"/>
    <property type="match status" value="1"/>
</dbReference>
<evidence type="ECO:0000313" key="8">
    <source>
        <dbReference type="EMBL" id="HIV73662.1"/>
    </source>
</evidence>
<gene>
    <name evidence="8" type="ORF">H9895_01110</name>
</gene>
<dbReference type="InterPro" id="IPR016161">
    <property type="entry name" value="Ald_DH/histidinol_DH"/>
</dbReference>
<evidence type="ECO:0000256" key="1">
    <source>
        <dbReference type="ARBA" id="ARBA00009986"/>
    </source>
</evidence>
<reference evidence="8" key="2">
    <citation type="submission" date="2021-04" db="EMBL/GenBank/DDBJ databases">
        <authorList>
            <person name="Gilroy R."/>
        </authorList>
    </citation>
    <scope>NUCLEOTIDE SEQUENCE</scope>
    <source>
        <strain evidence="8">CHK169-2315</strain>
    </source>
</reference>
<dbReference type="InterPro" id="IPR016163">
    <property type="entry name" value="Ald_DH_C"/>
</dbReference>
<dbReference type="EMBL" id="DXHX01000016">
    <property type="protein sequence ID" value="HIV73662.1"/>
    <property type="molecule type" value="Genomic_DNA"/>
</dbReference>
<evidence type="ECO:0000256" key="4">
    <source>
        <dbReference type="ARBA" id="ARBA00054572"/>
    </source>
</evidence>
<evidence type="ECO:0000256" key="3">
    <source>
        <dbReference type="ARBA" id="ARBA00050326"/>
    </source>
</evidence>
<comment type="similarity">
    <text evidence="1">Belongs to the aldehyde dehydrogenase family.</text>
</comment>
<comment type="function">
    <text evidence="4">Part of the sulfo-TAL (or sulfo-SFT) pathway, a D-sulfoquinovose degradation pathway that produces sulfolactate (SL). Catalyzes the oxidation of 3-sulfolactaldehyde (SLA) to sulfolactate (SL).</text>
</comment>
<comment type="caution">
    <text evidence="8">The sequence shown here is derived from an EMBL/GenBank/DDBJ whole genome shotgun (WGS) entry which is preliminary data.</text>
</comment>
<dbReference type="PANTHER" id="PTHR42991">
    <property type="entry name" value="ALDEHYDE DEHYDROGENASE"/>
    <property type="match status" value="1"/>
</dbReference>
<organism evidence="8 9">
    <name type="scientific">Candidatus Pseudogracilibacillus intestinigallinarum</name>
    <dbReference type="NCBI Taxonomy" id="2838742"/>
    <lineage>
        <taxon>Bacteria</taxon>
        <taxon>Bacillati</taxon>
        <taxon>Bacillota</taxon>
        <taxon>Bacilli</taxon>
        <taxon>Bacillales</taxon>
        <taxon>Bacillaceae</taxon>
        <taxon>Pseudogracilibacillus</taxon>
    </lineage>
</organism>
<accession>A0A9D1TJT7</accession>
<name>A0A9D1TJT7_9BACI</name>
<proteinExistence type="inferred from homology"/>
<keyword evidence="2" id="KW-0560">Oxidoreductase</keyword>